<evidence type="ECO:0000256" key="8">
    <source>
        <dbReference type="ARBA" id="ARBA00049934"/>
    </source>
</evidence>
<reference evidence="10" key="2">
    <citation type="submission" date="2021-01" db="EMBL/GenBank/DDBJ databases">
        <authorList>
            <person name="Hahn C.R."/>
            <person name="Youssef N.H."/>
            <person name="Elshahed M."/>
        </authorList>
    </citation>
    <scope>NUCLEOTIDE SEQUENCE</scope>
    <source>
        <strain evidence="10">Zod_Metabat.24</strain>
    </source>
</reference>
<dbReference type="GO" id="GO:0016625">
    <property type="term" value="F:oxidoreductase activity, acting on the aldehyde or oxo group of donors, iron-sulfur protein as acceptor"/>
    <property type="evidence" value="ECO:0007669"/>
    <property type="project" value="InterPro"/>
</dbReference>
<dbReference type="InterPro" id="IPR036021">
    <property type="entry name" value="Tungsten_al_ferr_oxy-like_C"/>
</dbReference>
<accession>A0A9D8PNU2</accession>
<dbReference type="InterPro" id="IPR001203">
    <property type="entry name" value="OxRdtase_Ald_Fedxn_C"/>
</dbReference>
<dbReference type="GO" id="GO:0009055">
    <property type="term" value="F:electron transfer activity"/>
    <property type="evidence" value="ECO:0007669"/>
    <property type="project" value="InterPro"/>
</dbReference>
<name>A0A9D8PNU2_9DELT</name>
<dbReference type="SUPFAM" id="SSF48310">
    <property type="entry name" value="Aldehyde ferredoxin oxidoreductase, C-terminal domains"/>
    <property type="match status" value="1"/>
</dbReference>
<dbReference type="EMBL" id="JAFGIX010000028">
    <property type="protein sequence ID" value="MBN1572763.1"/>
    <property type="molecule type" value="Genomic_DNA"/>
</dbReference>
<evidence type="ECO:0000256" key="4">
    <source>
        <dbReference type="ARBA" id="ARBA00022723"/>
    </source>
</evidence>
<evidence type="ECO:0000256" key="7">
    <source>
        <dbReference type="ARBA" id="ARBA00023014"/>
    </source>
</evidence>
<dbReference type="GO" id="GO:0046872">
    <property type="term" value="F:metal ion binding"/>
    <property type="evidence" value="ECO:0007669"/>
    <property type="project" value="UniProtKB-KW"/>
</dbReference>
<protein>
    <submittedName>
        <fullName evidence="10">Aldehyde ferredoxin oxidoreductase</fullName>
    </submittedName>
</protein>
<keyword evidence="6" id="KW-0408">Iron</keyword>
<comment type="cofactor">
    <cofactor evidence="8">
        <name>tungstopterin</name>
        <dbReference type="ChEBI" id="CHEBI:30402"/>
    </cofactor>
</comment>
<evidence type="ECO:0000256" key="3">
    <source>
        <dbReference type="ARBA" id="ARBA00022485"/>
    </source>
</evidence>
<keyword evidence="7" id="KW-0411">Iron-sulfur</keyword>
<evidence type="ECO:0000313" key="10">
    <source>
        <dbReference type="EMBL" id="MBN1572763.1"/>
    </source>
</evidence>
<evidence type="ECO:0000256" key="6">
    <source>
        <dbReference type="ARBA" id="ARBA00023004"/>
    </source>
</evidence>
<dbReference type="Pfam" id="PF01314">
    <property type="entry name" value="AFOR_C"/>
    <property type="match status" value="1"/>
</dbReference>
<sequence length="576" mass="61021">MEKIVRVNMDDLTVEVEPVPKEYQGLGGRGLTSTIVASEVPPKCDPLGPENKLVIASGLLNNTSAPNAGRLSVGCKSPLTGTIKEANAGGVVGTKFGRMGIAAVIVSGKPKKKGLYKLVLTKDGGKLEPADELKGLGNYDTVAKLTEEYGEKMGYISIGQAGEMLLKGSSIAVNDRDNRPTRHAGRGGVGAVMGSKGLKTIVVDDTGGRLPKAVDPEGFKKASKKLLDALKTHSVTSEGLPTFGTNILANIVNEAGGYPTRNFSEGRFEGVEKISGETQHDLILERGGKIKHGCMPGCVIQCSRSYHDKDGNFLTKGPEYETIWANGANCGIDDLDAIAQIDRLCDDYGLDTIEWGDAMAVAMEGGVLEFGDAKGAIKLLKEVPKGTELAMILGNGVVATGKAYNVSRVPAVKGQGLPAYDPRPIMGIGVTYATSTMGGDHTAGYAIAPNVLKVGGEVDPLKPEGQVDTSRNLQIATAAVDTAGLCLFIAFAVLDIPSGFEGVYEMLNAQYGLNLTADDVGALGMKILKIEREFNKKAGFTSADDRLPDFFYKEKLAPHNKVFEVTDKELDQVYNF</sequence>
<evidence type="ECO:0000256" key="2">
    <source>
        <dbReference type="ARBA" id="ARBA00011032"/>
    </source>
</evidence>
<dbReference type="InterPro" id="IPR013983">
    <property type="entry name" value="Ald_Fedxn_OxRdtase_N"/>
</dbReference>
<evidence type="ECO:0000256" key="5">
    <source>
        <dbReference type="ARBA" id="ARBA00023002"/>
    </source>
</evidence>
<dbReference type="Proteomes" id="UP000809273">
    <property type="component" value="Unassembled WGS sequence"/>
</dbReference>
<evidence type="ECO:0000313" key="11">
    <source>
        <dbReference type="Proteomes" id="UP000809273"/>
    </source>
</evidence>
<dbReference type="SUPFAM" id="SSF56228">
    <property type="entry name" value="Aldehyde ferredoxin oxidoreductase, N-terminal domain"/>
    <property type="match status" value="1"/>
</dbReference>
<dbReference type="Gene3D" id="3.60.9.10">
    <property type="entry name" value="Aldehyde ferredoxin oxidoreductase, N-terminal domain"/>
    <property type="match status" value="1"/>
</dbReference>
<keyword evidence="5" id="KW-0560">Oxidoreductase</keyword>
<dbReference type="InterPro" id="IPR051919">
    <property type="entry name" value="W-dependent_AOR"/>
</dbReference>
<keyword evidence="4" id="KW-0479">Metal-binding</keyword>
<dbReference type="InterPro" id="IPR013985">
    <property type="entry name" value="Ald_Fedxn_OxRdtase_dom3"/>
</dbReference>
<dbReference type="Gene3D" id="1.10.599.10">
    <property type="entry name" value="Aldehyde Ferredoxin Oxidoreductase Protein, subunit A, domain 3"/>
    <property type="match status" value="1"/>
</dbReference>
<dbReference type="PANTHER" id="PTHR30038">
    <property type="entry name" value="ALDEHYDE FERREDOXIN OXIDOREDUCTASE"/>
    <property type="match status" value="1"/>
</dbReference>
<organism evidence="10 11">
    <name type="scientific">Candidatus Zymogenus saltonus</name>
    <dbReference type="NCBI Taxonomy" id="2844893"/>
    <lineage>
        <taxon>Bacteria</taxon>
        <taxon>Deltaproteobacteria</taxon>
        <taxon>Candidatus Zymogenia</taxon>
        <taxon>Candidatus Zymogeniales</taxon>
        <taxon>Candidatus Zymogenaceae</taxon>
        <taxon>Candidatus Zymogenus</taxon>
    </lineage>
</organism>
<comment type="caution">
    <text evidence="10">The sequence shown here is derived from an EMBL/GenBank/DDBJ whole genome shotgun (WGS) entry which is preliminary data.</text>
</comment>
<dbReference type="AlphaFoldDB" id="A0A9D8PNU2"/>
<comment type="similarity">
    <text evidence="2">Belongs to the AOR/FOR family.</text>
</comment>
<dbReference type="SMART" id="SM00790">
    <property type="entry name" value="AFOR_N"/>
    <property type="match status" value="1"/>
</dbReference>
<dbReference type="Gene3D" id="1.10.569.10">
    <property type="entry name" value="Aldehyde Ferredoxin Oxidoreductase Protein, subunit A, domain 2"/>
    <property type="match status" value="1"/>
</dbReference>
<gene>
    <name evidence="10" type="ORF">JW984_06135</name>
</gene>
<proteinExistence type="inferred from homology"/>
<keyword evidence="3" id="KW-0004">4Fe-4S</keyword>
<dbReference type="PANTHER" id="PTHR30038:SF0">
    <property type="entry name" value="TUNGSTEN-CONTAINING ALDEHYDE FERREDOXIN OXIDOREDUCTASE"/>
    <property type="match status" value="1"/>
</dbReference>
<reference evidence="10" key="1">
    <citation type="journal article" date="2021" name="Environ. Microbiol.">
        <title>Genomic characterization of three novel Desulfobacterota classes expand the metabolic and phylogenetic diversity of the phylum.</title>
        <authorList>
            <person name="Murphy C.L."/>
            <person name="Biggerstaff J."/>
            <person name="Eichhorn A."/>
            <person name="Ewing E."/>
            <person name="Shahan R."/>
            <person name="Soriano D."/>
            <person name="Stewart S."/>
            <person name="VanMol K."/>
            <person name="Walker R."/>
            <person name="Walters P."/>
            <person name="Elshahed M.S."/>
            <person name="Youssef N.H."/>
        </authorList>
    </citation>
    <scope>NUCLEOTIDE SEQUENCE</scope>
    <source>
        <strain evidence="10">Zod_Metabat.24</strain>
    </source>
</reference>
<evidence type="ECO:0000256" key="1">
    <source>
        <dbReference type="ARBA" id="ARBA00001966"/>
    </source>
</evidence>
<feature type="domain" description="Aldehyde ferredoxin oxidoreductase N-terminal" evidence="9">
    <location>
        <begin position="1"/>
        <end position="207"/>
    </location>
</feature>
<dbReference type="GO" id="GO:0051539">
    <property type="term" value="F:4 iron, 4 sulfur cluster binding"/>
    <property type="evidence" value="ECO:0007669"/>
    <property type="project" value="UniProtKB-KW"/>
</dbReference>
<dbReference type="InterPro" id="IPR036503">
    <property type="entry name" value="Ald_Fedxn_OxRdtase_N_sf"/>
</dbReference>
<evidence type="ECO:0000259" key="9">
    <source>
        <dbReference type="SMART" id="SM00790"/>
    </source>
</evidence>
<dbReference type="InterPro" id="IPR013984">
    <property type="entry name" value="Ald_Fedxn_OxRdtase_dom2"/>
</dbReference>
<comment type="cofactor">
    <cofactor evidence="1">
        <name>[4Fe-4S] cluster</name>
        <dbReference type="ChEBI" id="CHEBI:49883"/>
    </cofactor>
</comment>
<dbReference type="Pfam" id="PF02730">
    <property type="entry name" value="AFOR_N"/>
    <property type="match status" value="1"/>
</dbReference>